<sequence>MTGDARYRRSELLGAGAFASVWRGHDEELDVAVAVKVLAENWARRPAVRRRFLQEARILRQVSSRHVVRVFDLGEADGLPYLVMTLADQGTLQDLLARGAVPLDEAVGMMRQICAGVGDLHGFGVIHRDLKPANILIATDPDGGRVLLVADLGLAKAATDPTGLTVGGTPGYMAPEQRQPGASVDERTDVYALGAITFHLLTGEPPAERNVSPRRLRPGLPVAVDEVVVRALEPERERRWESAAAFAEALALSAAGGGAGRHWRVRRRLRQVPRSWVYSSLGLVVGAGAATPVLAGLFAPPPSLREGTDIPAAYHDLIIDAGTKCELEGLSPPLIAAMLKAESGFDPRLVDDAKDEYGVARWTPRVLAGYLPPGADAKKAAFDPRIAIPKMGELMCRFGPMVLDVRADPALRLAAVYRTSAGSVRRAGGIAPALRPYMDRVRAYMAGYRP</sequence>
<dbReference type="GO" id="GO:0004674">
    <property type="term" value="F:protein serine/threonine kinase activity"/>
    <property type="evidence" value="ECO:0007669"/>
    <property type="project" value="UniProtKB-KW"/>
</dbReference>
<dbReference type="PANTHER" id="PTHR43289:SF6">
    <property type="entry name" value="SERINE_THREONINE-PROTEIN KINASE NEKL-3"/>
    <property type="match status" value="1"/>
</dbReference>
<dbReference type="GO" id="GO:0005524">
    <property type="term" value="F:ATP binding"/>
    <property type="evidence" value="ECO:0007669"/>
    <property type="project" value="UniProtKB-UniRule"/>
</dbReference>
<dbReference type="Pfam" id="PF00069">
    <property type="entry name" value="Pkinase"/>
    <property type="match status" value="1"/>
</dbReference>
<evidence type="ECO:0000256" key="3">
    <source>
        <dbReference type="ARBA" id="ARBA00022679"/>
    </source>
</evidence>
<dbReference type="AlphaFoldDB" id="A0A3A4AWW8"/>
<evidence type="ECO:0000256" key="1">
    <source>
        <dbReference type="ARBA" id="ARBA00012513"/>
    </source>
</evidence>
<dbReference type="PROSITE" id="PS00108">
    <property type="entry name" value="PROTEIN_KINASE_ST"/>
    <property type="match status" value="1"/>
</dbReference>
<evidence type="ECO:0000256" key="4">
    <source>
        <dbReference type="ARBA" id="ARBA00022741"/>
    </source>
</evidence>
<keyword evidence="8" id="KW-0472">Membrane</keyword>
<evidence type="ECO:0000256" key="7">
    <source>
        <dbReference type="PROSITE-ProRule" id="PRU10141"/>
    </source>
</evidence>
<dbReference type="Gene3D" id="1.10.510.10">
    <property type="entry name" value="Transferase(Phosphotransferase) domain 1"/>
    <property type="match status" value="1"/>
</dbReference>
<dbReference type="SUPFAM" id="SSF56112">
    <property type="entry name" value="Protein kinase-like (PK-like)"/>
    <property type="match status" value="1"/>
</dbReference>
<dbReference type="PROSITE" id="PS00107">
    <property type="entry name" value="PROTEIN_KINASE_ATP"/>
    <property type="match status" value="1"/>
</dbReference>
<keyword evidence="8" id="KW-0812">Transmembrane</keyword>
<evidence type="ECO:0000313" key="10">
    <source>
        <dbReference type="EMBL" id="RJL31874.1"/>
    </source>
</evidence>
<organism evidence="10 11">
    <name type="scientific">Bailinhaonella thermotolerans</name>
    <dbReference type="NCBI Taxonomy" id="1070861"/>
    <lineage>
        <taxon>Bacteria</taxon>
        <taxon>Bacillati</taxon>
        <taxon>Actinomycetota</taxon>
        <taxon>Actinomycetes</taxon>
        <taxon>Streptosporangiales</taxon>
        <taxon>Streptosporangiaceae</taxon>
        <taxon>Bailinhaonella</taxon>
    </lineage>
</organism>
<dbReference type="InterPro" id="IPR023346">
    <property type="entry name" value="Lysozyme-like_dom_sf"/>
</dbReference>
<dbReference type="EC" id="2.7.11.1" evidence="1"/>
<feature type="domain" description="Protein kinase" evidence="9">
    <location>
        <begin position="7"/>
        <end position="318"/>
    </location>
</feature>
<dbReference type="SMART" id="SM00220">
    <property type="entry name" value="S_TKc"/>
    <property type="match status" value="1"/>
</dbReference>
<dbReference type="InterPro" id="IPR011009">
    <property type="entry name" value="Kinase-like_dom_sf"/>
</dbReference>
<evidence type="ECO:0000256" key="2">
    <source>
        <dbReference type="ARBA" id="ARBA00022527"/>
    </source>
</evidence>
<keyword evidence="2 10" id="KW-0723">Serine/threonine-protein kinase</keyword>
<evidence type="ECO:0000259" key="9">
    <source>
        <dbReference type="PROSITE" id="PS50011"/>
    </source>
</evidence>
<keyword evidence="11" id="KW-1185">Reference proteome</keyword>
<keyword evidence="3" id="KW-0808">Transferase</keyword>
<evidence type="ECO:0000256" key="8">
    <source>
        <dbReference type="SAM" id="Phobius"/>
    </source>
</evidence>
<dbReference type="PANTHER" id="PTHR43289">
    <property type="entry name" value="MITOGEN-ACTIVATED PROTEIN KINASE KINASE KINASE 20-RELATED"/>
    <property type="match status" value="1"/>
</dbReference>
<dbReference type="InterPro" id="IPR017441">
    <property type="entry name" value="Protein_kinase_ATP_BS"/>
</dbReference>
<dbReference type="EMBL" id="QZEY01000005">
    <property type="protein sequence ID" value="RJL31874.1"/>
    <property type="molecule type" value="Genomic_DNA"/>
</dbReference>
<name>A0A3A4AWW8_9ACTN</name>
<feature type="binding site" evidence="7">
    <location>
        <position position="36"/>
    </location>
    <ligand>
        <name>ATP</name>
        <dbReference type="ChEBI" id="CHEBI:30616"/>
    </ligand>
</feature>
<feature type="transmembrane region" description="Helical" evidence="8">
    <location>
        <begin position="276"/>
        <end position="299"/>
    </location>
</feature>
<evidence type="ECO:0000256" key="5">
    <source>
        <dbReference type="ARBA" id="ARBA00022777"/>
    </source>
</evidence>
<dbReference type="Proteomes" id="UP000265768">
    <property type="component" value="Unassembled WGS sequence"/>
</dbReference>
<dbReference type="SUPFAM" id="SSF53955">
    <property type="entry name" value="Lysozyme-like"/>
    <property type="match status" value="1"/>
</dbReference>
<comment type="caution">
    <text evidence="10">The sequence shown here is derived from an EMBL/GenBank/DDBJ whole genome shotgun (WGS) entry which is preliminary data.</text>
</comment>
<protein>
    <recommendedName>
        <fullName evidence="1">non-specific serine/threonine protein kinase</fullName>
        <ecNumber evidence="1">2.7.11.1</ecNumber>
    </recommendedName>
</protein>
<dbReference type="RefSeq" id="WP_119927191.1">
    <property type="nucleotide sequence ID" value="NZ_QZEY01000005.1"/>
</dbReference>
<dbReference type="InterPro" id="IPR008271">
    <property type="entry name" value="Ser/Thr_kinase_AS"/>
</dbReference>
<evidence type="ECO:0000313" key="11">
    <source>
        <dbReference type="Proteomes" id="UP000265768"/>
    </source>
</evidence>
<dbReference type="PROSITE" id="PS50011">
    <property type="entry name" value="PROTEIN_KINASE_DOM"/>
    <property type="match status" value="1"/>
</dbReference>
<proteinExistence type="predicted"/>
<dbReference type="Gene3D" id="1.10.530.10">
    <property type="match status" value="1"/>
</dbReference>
<reference evidence="10 11" key="1">
    <citation type="submission" date="2018-09" db="EMBL/GenBank/DDBJ databases">
        <title>YIM 75507 draft genome.</title>
        <authorList>
            <person name="Tang S."/>
            <person name="Feng Y."/>
        </authorList>
    </citation>
    <scope>NUCLEOTIDE SEQUENCE [LARGE SCALE GENOMIC DNA]</scope>
    <source>
        <strain evidence="10 11">YIM 75507</strain>
    </source>
</reference>
<keyword evidence="6 7" id="KW-0067">ATP-binding</keyword>
<gene>
    <name evidence="10" type="ORF">D5H75_15545</name>
</gene>
<keyword evidence="4 7" id="KW-0547">Nucleotide-binding</keyword>
<keyword evidence="8" id="KW-1133">Transmembrane helix</keyword>
<evidence type="ECO:0000256" key="6">
    <source>
        <dbReference type="ARBA" id="ARBA00022840"/>
    </source>
</evidence>
<dbReference type="InterPro" id="IPR000719">
    <property type="entry name" value="Prot_kinase_dom"/>
</dbReference>
<dbReference type="CDD" id="cd14014">
    <property type="entry name" value="STKc_PknB_like"/>
    <property type="match status" value="1"/>
</dbReference>
<accession>A0A3A4AWW8</accession>
<dbReference type="Gene3D" id="3.30.200.20">
    <property type="entry name" value="Phosphorylase Kinase, domain 1"/>
    <property type="match status" value="1"/>
</dbReference>
<keyword evidence="5 10" id="KW-0418">Kinase</keyword>